<feature type="compositionally biased region" description="Polar residues" evidence="1">
    <location>
        <begin position="1"/>
        <end position="24"/>
    </location>
</feature>
<dbReference type="EnsemblPlants" id="TuG1812G0100004493.01.T01">
    <property type="protein sequence ID" value="TuG1812G0100004493.01.T01.cds443002"/>
    <property type="gene ID" value="TuG1812G0100004493.01"/>
</dbReference>
<evidence type="ECO:0000256" key="1">
    <source>
        <dbReference type="SAM" id="MobiDB-lite"/>
    </source>
</evidence>
<accession>A0A8R7P616</accession>
<proteinExistence type="predicted"/>
<name>A0A8R7P616_TRIUA</name>
<organism evidence="2 3">
    <name type="scientific">Triticum urartu</name>
    <name type="common">Red wild einkorn</name>
    <name type="synonym">Crithodium urartu</name>
    <dbReference type="NCBI Taxonomy" id="4572"/>
    <lineage>
        <taxon>Eukaryota</taxon>
        <taxon>Viridiplantae</taxon>
        <taxon>Streptophyta</taxon>
        <taxon>Embryophyta</taxon>
        <taxon>Tracheophyta</taxon>
        <taxon>Spermatophyta</taxon>
        <taxon>Magnoliopsida</taxon>
        <taxon>Liliopsida</taxon>
        <taxon>Poales</taxon>
        <taxon>Poaceae</taxon>
        <taxon>BOP clade</taxon>
        <taxon>Pooideae</taxon>
        <taxon>Triticodae</taxon>
        <taxon>Triticeae</taxon>
        <taxon>Triticinae</taxon>
        <taxon>Triticum</taxon>
    </lineage>
</organism>
<evidence type="ECO:0000313" key="3">
    <source>
        <dbReference type="Proteomes" id="UP000015106"/>
    </source>
</evidence>
<dbReference type="Gramene" id="TuG1812G0100004493.01.T01">
    <property type="protein sequence ID" value="TuG1812G0100004493.01.T01.cds443002"/>
    <property type="gene ID" value="TuG1812G0100004493.01"/>
</dbReference>
<reference evidence="2" key="2">
    <citation type="submission" date="2018-03" db="EMBL/GenBank/DDBJ databases">
        <title>The Triticum urartu genome reveals the dynamic nature of wheat genome evolution.</title>
        <authorList>
            <person name="Ling H."/>
            <person name="Ma B."/>
            <person name="Shi X."/>
            <person name="Liu H."/>
            <person name="Dong L."/>
            <person name="Sun H."/>
            <person name="Cao Y."/>
            <person name="Gao Q."/>
            <person name="Zheng S."/>
            <person name="Li Y."/>
            <person name="Yu Y."/>
            <person name="Du H."/>
            <person name="Qi M."/>
            <person name="Li Y."/>
            <person name="Yu H."/>
            <person name="Cui Y."/>
            <person name="Wang N."/>
            <person name="Chen C."/>
            <person name="Wu H."/>
            <person name="Zhao Y."/>
            <person name="Zhang J."/>
            <person name="Li Y."/>
            <person name="Zhou W."/>
            <person name="Zhang B."/>
            <person name="Hu W."/>
            <person name="Eijk M."/>
            <person name="Tang J."/>
            <person name="Witsenboer H."/>
            <person name="Zhao S."/>
            <person name="Li Z."/>
            <person name="Zhang A."/>
            <person name="Wang D."/>
            <person name="Liang C."/>
        </authorList>
    </citation>
    <scope>NUCLEOTIDE SEQUENCE [LARGE SCALE GENOMIC DNA]</scope>
    <source>
        <strain evidence="2">cv. G1812</strain>
    </source>
</reference>
<reference evidence="3" key="1">
    <citation type="journal article" date="2013" name="Nature">
        <title>Draft genome of the wheat A-genome progenitor Triticum urartu.</title>
        <authorList>
            <person name="Ling H.Q."/>
            <person name="Zhao S."/>
            <person name="Liu D."/>
            <person name="Wang J."/>
            <person name="Sun H."/>
            <person name="Zhang C."/>
            <person name="Fan H."/>
            <person name="Li D."/>
            <person name="Dong L."/>
            <person name="Tao Y."/>
            <person name="Gao C."/>
            <person name="Wu H."/>
            <person name="Li Y."/>
            <person name="Cui Y."/>
            <person name="Guo X."/>
            <person name="Zheng S."/>
            <person name="Wang B."/>
            <person name="Yu K."/>
            <person name="Liang Q."/>
            <person name="Yang W."/>
            <person name="Lou X."/>
            <person name="Chen J."/>
            <person name="Feng M."/>
            <person name="Jian J."/>
            <person name="Zhang X."/>
            <person name="Luo G."/>
            <person name="Jiang Y."/>
            <person name="Liu J."/>
            <person name="Wang Z."/>
            <person name="Sha Y."/>
            <person name="Zhang B."/>
            <person name="Wu H."/>
            <person name="Tang D."/>
            <person name="Shen Q."/>
            <person name="Xue P."/>
            <person name="Zou S."/>
            <person name="Wang X."/>
            <person name="Liu X."/>
            <person name="Wang F."/>
            <person name="Yang Y."/>
            <person name="An X."/>
            <person name="Dong Z."/>
            <person name="Zhang K."/>
            <person name="Zhang X."/>
            <person name="Luo M.C."/>
            <person name="Dvorak J."/>
            <person name="Tong Y."/>
            <person name="Wang J."/>
            <person name="Yang H."/>
            <person name="Li Z."/>
            <person name="Wang D."/>
            <person name="Zhang A."/>
            <person name="Wang J."/>
        </authorList>
    </citation>
    <scope>NUCLEOTIDE SEQUENCE</scope>
    <source>
        <strain evidence="3">cv. G1812</strain>
    </source>
</reference>
<dbReference type="AlphaFoldDB" id="A0A8R7P616"/>
<evidence type="ECO:0000313" key="2">
    <source>
        <dbReference type="EnsemblPlants" id="TuG1812G0100004493.01.T01.cds443002"/>
    </source>
</evidence>
<dbReference type="Proteomes" id="UP000015106">
    <property type="component" value="Chromosome 1"/>
</dbReference>
<protein>
    <submittedName>
        <fullName evidence="2">Uncharacterized protein</fullName>
    </submittedName>
</protein>
<keyword evidence="3" id="KW-1185">Reference proteome</keyword>
<reference evidence="2" key="3">
    <citation type="submission" date="2022-06" db="UniProtKB">
        <authorList>
            <consortium name="EnsemblPlants"/>
        </authorList>
    </citation>
    <scope>IDENTIFICATION</scope>
</reference>
<feature type="region of interest" description="Disordered" evidence="1">
    <location>
        <begin position="1"/>
        <end position="98"/>
    </location>
</feature>
<sequence>KNISPGVGNTSAPSTSRVTCGSKQQPREIDHGDGPPPCLPGFRPRAGLPAPDHGRIGEGAEQACGLGRDSPVLPLPPRVLPAPDGGSPAPRRRSSLTASPVAACGVALLPRTVSL</sequence>